<name>A0ABW6KHC8_9BACI</name>
<dbReference type="PANTHER" id="PTHR35848">
    <property type="entry name" value="OXALATE-BINDING PROTEIN"/>
    <property type="match status" value="1"/>
</dbReference>
<comment type="caution">
    <text evidence="3">The sequence shown here is derived from an EMBL/GenBank/DDBJ whole genome shotgun (WGS) entry which is preliminary data.</text>
</comment>
<dbReference type="SUPFAM" id="SSF51182">
    <property type="entry name" value="RmlC-like cupins"/>
    <property type="match status" value="1"/>
</dbReference>
<organism evidence="3 4">
    <name type="scientific">Cytobacillus spartinae</name>
    <dbReference type="NCBI Taxonomy" id="3299023"/>
    <lineage>
        <taxon>Bacteria</taxon>
        <taxon>Bacillati</taxon>
        <taxon>Bacillota</taxon>
        <taxon>Bacilli</taxon>
        <taxon>Bacillales</taxon>
        <taxon>Bacillaceae</taxon>
        <taxon>Cytobacillus</taxon>
    </lineage>
</organism>
<evidence type="ECO:0000313" key="3">
    <source>
        <dbReference type="EMBL" id="MFE8702270.1"/>
    </source>
</evidence>
<keyword evidence="4" id="KW-1185">Reference proteome</keyword>
<proteinExistence type="predicted"/>
<dbReference type="Gene3D" id="2.60.120.10">
    <property type="entry name" value="Jelly Rolls"/>
    <property type="match status" value="1"/>
</dbReference>
<dbReference type="InterPro" id="IPR051610">
    <property type="entry name" value="GPI/OXD"/>
</dbReference>
<protein>
    <submittedName>
        <fullName evidence="3">Cupin domain-containing protein</fullName>
    </submittedName>
</protein>
<evidence type="ECO:0000259" key="2">
    <source>
        <dbReference type="Pfam" id="PF07883"/>
    </source>
</evidence>
<accession>A0ABW6KHC8</accession>
<dbReference type="InterPro" id="IPR013096">
    <property type="entry name" value="Cupin_2"/>
</dbReference>
<dbReference type="PANTHER" id="PTHR35848:SF9">
    <property type="entry name" value="SLL1358 PROTEIN"/>
    <property type="match status" value="1"/>
</dbReference>
<evidence type="ECO:0000256" key="1">
    <source>
        <dbReference type="ARBA" id="ARBA00022723"/>
    </source>
</evidence>
<dbReference type="Proteomes" id="UP001601059">
    <property type="component" value="Unassembled WGS sequence"/>
</dbReference>
<gene>
    <name evidence="3" type="ORF">ACFYKX_16870</name>
</gene>
<dbReference type="InterPro" id="IPR014710">
    <property type="entry name" value="RmlC-like_jellyroll"/>
</dbReference>
<keyword evidence="1" id="KW-0479">Metal-binding</keyword>
<reference evidence="3 4" key="1">
    <citation type="submission" date="2024-08" db="EMBL/GenBank/DDBJ databases">
        <title>Two novel Cytobacillus novel species.</title>
        <authorList>
            <person name="Liu G."/>
        </authorList>
    </citation>
    <scope>NUCLEOTIDE SEQUENCE [LARGE SCALE GENOMIC DNA]</scope>
    <source>
        <strain evidence="3 4">FJAT-54145</strain>
    </source>
</reference>
<evidence type="ECO:0000313" key="4">
    <source>
        <dbReference type="Proteomes" id="UP001601059"/>
    </source>
</evidence>
<dbReference type="EMBL" id="JBIACK010000009">
    <property type="protein sequence ID" value="MFE8702270.1"/>
    <property type="molecule type" value="Genomic_DNA"/>
</dbReference>
<sequence length="113" mass="12929">MKISKSSAEHYTWGNQCDGWHLLKNDNLSVIHEKMPANTSERRHYHSKASQFFFILSGTATMELDGQFFIVLPQEGIEVPPLVPHQIFNKTDMDLEFLVISQPATRGDRVIVD</sequence>
<dbReference type="InterPro" id="IPR011051">
    <property type="entry name" value="RmlC_Cupin_sf"/>
</dbReference>
<dbReference type="Pfam" id="PF07883">
    <property type="entry name" value="Cupin_2"/>
    <property type="match status" value="1"/>
</dbReference>
<feature type="domain" description="Cupin type-2" evidence="2">
    <location>
        <begin position="33"/>
        <end position="100"/>
    </location>
</feature>
<dbReference type="RefSeq" id="WP_389362239.1">
    <property type="nucleotide sequence ID" value="NZ_JBIACK010000009.1"/>
</dbReference>